<dbReference type="RefSeq" id="WP_310016498.1">
    <property type="nucleotide sequence ID" value="NZ_JAVDUM010000001.1"/>
</dbReference>
<dbReference type="Proteomes" id="UP001259347">
    <property type="component" value="Unassembled WGS sequence"/>
</dbReference>
<reference evidence="2 3" key="1">
    <citation type="submission" date="2023-07" db="EMBL/GenBank/DDBJ databases">
        <title>Sorghum-associated microbial communities from plants grown in Nebraska, USA.</title>
        <authorList>
            <person name="Schachtman D."/>
        </authorList>
    </citation>
    <scope>NUCLEOTIDE SEQUENCE [LARGE SCALE GENOMIC DNA]</scope>
    <source>
        <strain evidence="2 3">2980</strain>
    </source>
</reference>
<comment type="caution">
    <text evidence="2">The sequence shown here is derived from an EMBL/GenBank/DDBJ whole genome shotgun (WGS) entry which is preliminary data.</text>
</comment>
<dbReference type="Pfam" id="PF19818">
    <property type="entry name" value="DUF6301"/>
    <property type="match status" value="1"/>
</dbReference>
<evidence type="ECO:0000256" key="1">
    <source>
        <dbReference type="SAM" id="MobiDB-lite"/>
    </source>
</evidence>
<keyword evidence="3" id="KW-1185">Reference proteome</keyword>
<dbReference type="InterPro" id="IPR046268">
    <property type="entry name" value="DUF6301"/>
</dbReference>
<proteinExistence type="predicted"/>
<protein>
    <submittedName>
        <fullName evidence="2">Uncharacterized protein</fullName>
    </submittedName>
</protein>
<evidence type="ECO:0000313" key="2">
    <source>
        <dbReference type="EMBL" id="MDR6865496.1"/>
    </source>
</evidence>
<name>A0ABU1S797_9MICO</name>
<sequence length="175" mass="19743">MNELKTLTEDRLRPIIETFSTLEWPISREQVKAIADDLDWVVTSGRKKGVGLSADMAEKDATIHVLLREDKAAEITIPLSESARHHNAIQRDMSSTFRLLSDGVASVLGSNFTRAPGIQRYHWDLGNESRLAVERLTHEIVLLVLSPWVANIEREEERQGLDPSRPIGDHQESNL</sequence>
<organism evidence="2 3">
    <name type="scientific">Microbacterium resistens</name>
    <dbReference type="NCBI Taxonomy" id="156977"/>
    <lineage>
        <taxon>Bacteria</taxon>
        <taxon>Bacillati</taxon>
        <taxon>Actinomycetota</taxon>
        <taxon>Actinomycetes</taxon>
        <taxon>Micrococcales</taxon>
        <taxon>Microbacteriaceae</taxon>
        <taxon>Microbacterium</taxon>
    </lineage>
</organism>
<accession>A0ABU1S797</accession>
<evidence type="ECO:0000313" key="3">
    <source>
        <dbReference type="Proteomes" id="UP001259347"/>
    </source>
</evidence>
<feature type="region of interest" description="Disordered" evidence="1">
    <location>
        <begin position="155"/>
        <end position="175"/>
    </location>
</feature>
<gene>
    <name evidence="2" type="ORF">J2Y69_000078</name>
</gene>
<dbReference type="EMBL" id="JAVDUM010000001">
    <property type="protein sequence ID" value="MDR6865496.1"/>
    <property type="molecule type" value="Genomic_DNA"/>
</dbReference>